<organism evidence="2">
    <name type="scientific">marine sediment metagenome</name>
    <dbReference type="NCBI Taxonomy" id="412755"/>
    <lineage>
        <taxon>unclassified sequences</taxon>
        <taxon>metagenomes</taxon>
        <taxon>ecological metagenomes</taxon>
    </lineage>
</organism>
<evidence type="ECO:0000313" key="2">
    <source>
        <dbReference type="EMBL" id="GAH69356.1"/>
    </source>
</evidence>
<sequence length="261" mass="30091">KMETIERSRSLSRESFSKMEEAFLKMTRKEECPRLLVGAFEKILVTHSKARAGVREEAKQVVTELDDFFCLDRESASFSDCIVAFNMVQCRKYLAWRDLFRGGAGESFGSEYYDCSLDVLRKLVQYVKDLERDIEELKRRKARIEWLKDRSRTGGVGGEARNIIAFYEELGHSWQADSSDVLALLPCLLAGVIEKLDKIIRREWELLTSDEKVIRTRLSISDDLQSLLSELCDEHDLVSGRQKVMMSHAVSLEDYLRFASP</sequence>
<keyword evidence="1" id="KW-0175">Coiled coil</keyword>
<evidence type="ECO:0000256" key="1">
    <source>
        <dbReference type="SAM" id="Coils"/>
    </source>
</evidence>
<accession>X1HGN7</accession>
<feature type="non-terminal residue" evidence="2">
    <location>
        <position position="1"/>
    </location>
</feature>
<comment type="caution">
    <text evidence="2">The sequence shown here is derived from an EMBL/GenBank/DDBJ whole genome shotgun (WGS) entry which is preliminary data.</text>
</comment>
<gene>
    <name evidence="2" type="ORF">S03H2_50940</name>
</gene>
<dbReference type="EMBL" id="BARU01032291">
    <property type="protein sequence ID" value="GAH69356.1"/>
    <property type="molecule type" value="Genomic_DNA"/>
</dbReference>
<dbReference type="AlphaFoldDB" id="X1HGN7"/>
<feature type="non-terminal residue" evidence="2">
    <location>
        <position position="261"/>
    </location>
</feature>
<protein>
    <submittedName>
        <fullName evidence="2">Uncharacterized protein</fullName>
    </submittedName>
</protein>
<name>X1HGN7_9ZZZZ</name>
<proteinExistence type="predicted"/>
<feature type="coiled-coil region" evidence="1">
    <location>
        <begin position="120"/>
        <end position="147"/>
    </location>
</feature>
<reference evidence="2" key="1">
    <citation type="journal article" date="2014" name="Front. Microbiol.">
        <title>High frequency of phylogenetically diverse reductive dehalogenase-homologous genes in deep subseafloor sedimentary metagenomes.</title>
        <authorList>
            <person name="Kawai M."/>
            <person name="Futagami T."/>
            <person name="Toyoda A."/>
            <person name="Takaki Y."/>
            <person name="Nishi S."/>
            <person name="Hori S."/>
            <person name="Arai W."/>
            <person name="Tsubouchi T."/>
            <person name="Morono Y."/>
            <person name="Uchiyama I."/>
            <person name="Ito T."/>
            <person name="Fujiyama A."/>
            <person name="Inagaki F."/>
            <person name="Takami H."/>
        </authorList>
    </citation>
    <scope>NUCLEOTIDE SEQUENCE</scope>
    <source>
        <strain evidence="2">Expedition CK06-06</strain>
    </source>
</reference>